<dbReference type="InterPro" id="IPR020011">
    <property type="entry name" value="FimV_C"/>
</dbReference>
<evidence type="ECO:0000256" key="2">
    <source>
        <dbReference type="SAM" id="MobiDB-lite"/>
    </source>
</evidence>
<sequence length="819" mass="85080">MQVFLALGVGVPGLAQAMGLGELIVLSGPGEPFRAEIPIRSEHPRELTSAQAGLAPASAFSLIHLPVDPTLSQWHFSVREGGQPAILISSPLPLTQASLPFLVQLDWSGGQIVREYRASSAAATTYGVPATRLATPSPSPRPSAEAMPYPPMPARSPRTEVAGWASASRYGPVPEHQTLFDIARKLSRSNRVSLDQVMAALVKANPGAFKNGNPNLLYAGTYLETPSLAQVQAMTPAQARAWLRGQRLGVSAKSTPVAANQAVPANATTNAGAPATRLVLSSAPSSVAAAASSAAAAPASTAAAVSTVSTAAAQSSVAALRSDNAHLQTMLQALNTRLTQTQAQVASQAAELARLSQASAQAHPRSNPLLWLSLGGNLLLLLLFLWVYQRQQEAARRQREVSQKLTMLAGNGNGAGARPTPPPPPPPPPSSGESPAAFAPPPRPEPFLTPGTVAPASAPQAPTPKAAVAEPQAAAEPTVAAAAATGGLDFSPSAADGAPAAGEAADFSGTAAVAGGQSTGTLGADPSDPLQVDPLEQADLYLTYGKSDSAVTVLQEALEENPRRKELYVKLLDLYAQLDRRDAFLELAERMRGRFGPVNGAWQQVAAQGAQLFPGHSLFADASAVASTPPQSAATPSTTAQSAPDSHHAFDVSALSAAASTDEPQAEHHVGANETDHLLDFNLDSLLGSADAEKDSAMPQHEIPAAEKQRLLDSVDEQFRALEAESRTESPTRSGTTPLESDFAHHPDAARDEPHPSAPSQDAAAEAAGDWDAVGTKLDLAKAYLEMDDADSARELLEEVSREGNPQQRSEAHSLLESL</sequence>
<feature type="compositionally biased region" description="Basic and acidic residues" evidence="2">
    <location>
        <begin position="810"/>
        <end position="819"/>
    </location>
</feature>
<dbReference type="Proteomes" id="UP000005522">
    <property type="component" value="Chromosome"/>
</dbReference>
<dbReference type="KEGG" id="acz:Acaty_c2002"/>
<feature type="region of interest" description="Disordered" evidence="2">
    <location>
        <begin position="723"/>
        <end position="772"/>
    </location>
</feature>
<organism evidence="4 5">
    <name type="scientific">Acidithiobacillus caldus (strain ATCC 51756 / DSM 8584 / KU)</name>
    <dbReference type="NCBI Taxonomy" id="637389"/>
    <lineage>
        <taxon>Bacteria</taxon>
        <taxon>Pseudomonadati</taxon>
        <taxon>Pseudomonadota</taxon>
        <taxon>Acidithiobacillia</taxon>
        <taxon>Acidithiobacillales</taxon>
        <taxon>Acidithiobacillaceae</taxon>
        <taxon>Acidithiobacillus</taxon>
    </lineage>
</organism>
<keyword evidence="1" id="KW-0175">Coiled coil</keyword>
<feature type="compositionally biased region" description="Basic and acidic residues" evidence="2">
    <location>
        <begin position="742"/>
        <end position="755"/>
    </location>
</feature>
<keyword evidence="4" id="KW-0812">Transmembrane</keyword>
<gene>
    <name evidence="4" type="ORF">Acaty_c2002</name>
</gene>
<reference evidence="4 5" key="1">
    <citation type="journal article" date="2009" name="J. Bacteriol.">
        <title>Draft genome sequence of the extremely acidophilic bacterium Acidithiobacillus caldus ATCC 51756 reveals metabolic versatility in the genus Acidithiobacillus.</title>
        <authorList>
            <person name="Valdes J."/>
            <person name="Quatrini R."/>
            <person name="Hallberg K."/>
            <person name="Dopson M."/>
            <person name="Valenzuela P.D."/>
            <person name="Holmes D.S."/>
        </authorList>
    </citation>
    <scope>NUCLEOTIDE SEQUENCE [LARGE SCALE GENOMIC DNA]</scope>
    <source>
        <strain evidence="5">ATCC 51756 / DSM 8584 / KU</strain>
    </source>
</reference>
<evidence type="ECO:0000259" key="3">
    <source>
        <dbReference type="Pfam" id="PF25800"/>
    </source>
</evidence>
<dbReference type="InterPro" id="IPR057840">
    <property type="entry name" value="FimV_N"/>
</dbReference>
<feature type="compositionally biased region" description="Pro residues" evidence="2">
    <location>
        <begin position="419"/>
        <end position="430"/>
    </location>
</feature>
<dbReference type="AlphaFoldDB" id="A0A059ZSQ0"/>
<feature type="region of interest" description="Disordered" evidence="2">
    <location>
        <begin position="628"/>
        <end position="647"/>
    </location>
</feature>
<feature type="region of interest" description="Disordered" evidence="2">
    <location>
        <begin position="409"/>
        <end position="473"/>
    </location>
</feature>
<feature type="compositionally biased region" description="Pro residues" evidence="2">
    <location>
        <begin position="438"/>
        <end position="447"/>
    </location>
</feature>
<name>A0A059ZSQ0_ACICK</name>
<dbReference type="InterPro" id="IPR038440">
    <property type="entry name" value="FimV_C_sf"/>
</dbReference>
<dbReference type="NCBIfam" id="TIGR03504">
    <property type="entry name" value="FimV_Cterm"/>
    <property type="match status" value="1"/>
</dbReference>
<feature type="coiled-coil region" evidence="1">
    <location>
        <begin position="317"/>
        <end position="358"/>
    </location>
</feature>
<feature type="compositionally biased region" description="Low complexity" evidence="2">
    <location>
        <begin position="758"/>
        <end position="772"/>
    </location>
</feature>
<dbReference type="Pfam" id="PF25800">
    <property type="entry name" value="FimV_N"/>
    <property type="match status" value="1"/>
</dbReference>
<proteinExistence type="predicted"/>
<evidence type="ECO:0000256" key="1">
    <source>
        <dbReference type="SAM" id="Coils"/>
    </source>
</evidence>
<dbReference type="EMBL" id="CP005986">
    <property type="protein sequence ID" value="AIA55859.1"/>
    <property type="molecule type" value="Genomic_DNA"/>
</dbReference>
<dbReference type="HOGENOM" id="CLU_367874_0_0_6"/>
<keyword evidence="4" id="KW-0472">Membrane</keyword>
<accession>A0A059ZSQ0</accession>
<dbReference type="eggNOG" id="COG3170">
    <property type="taxonomic scope" value="Bacteria"/>
</dbReference>
<dbReference type="NCBIfam" id="TIGR03505">
    <property type="entry name" value="FimV_core"/>
    <property type="match status" value="1"/>
</dbReference>
<dbReference type="Gene3D" id="1.20.58.2200">
    <property type="match status" value="1"/>
</dbReference>
<evidence type="ECO:0000313" key="4">
    <source>
        <dbReference type="EMBL" id="AIA55859.1"/>
    </source>
</evidence>
<evidence type="ECO:0000313" key="5">
    <source>
        <dbReference type="Proteomes" id="UP000005522"/>
    </source>
</evidence>
<feature type="compositionally biased region" description="Low complexity" evidence="2">
    <location>
        <begin position="628"/>
        <end position="644"/>
    </location>
</feature>
<dbReference type="SUPFAM" id="SSF48452">
    <property type="entry name" value="TPR-like"/>
    <property type="match status" value="1"/>
</dbReference>
<dbReference type="Gene3D" id="1.25.40.10">
    <property type="entry name" value="Tetratricopeptide repeat domain"/>
    <property type="match status" value="1"/>
</dbReference>
<feature type="region of interest" description="Disordered" evidence="2">
    <location>
        <begin position="795"/>
        <end position="819"/>
    </location>
</feature>
<dbReference type="InterPro" id="IPR011990">
    <property type="entry name" value="TPR-like_helical_dom_sf"/>
</dbReference>
<feature type="domain" description="FimV N-terminal" evidence="3">
    <location>
        <begin position="18"/>
        <end position="118"/>
    </location>
</feature>
<protein>
    <submittedName>
        <fullName evidence="4">Putative transmembrane protein</fullName>
    </submittedName>
</protein>
<dbReference type="InterPro" id="IPR020012">
    <property type="entry name" value="LysM_FimV"/>
</dbReference>